<comment type="similarity">
    <text evidence="1">Belongs to the nanos family.</text>
</comment>
<name>A0A914C7N7_9BILA</name>
<dbReference type="GO" id="GO:0006417">
    <property type="term" value="P:regulation of translation"/>
    <property type="evidence" value="ECO:0007669"/>
    <property type="project" value="UniProtKB-UniRule"/>
</dbReference>
<reference evidence="4" key="1">
    <citation type="submission" date="2022-11" db="UniProtKB">
        <authorList>
            <consortium name="WormBaseParasite"/>
        </authorList>
    </citation>
    <scope>IDENTIFICATION</scope>
</reference>
<keyword evidence="1" id="KW-0862">Zinc</keyword>
<evidence type="ECO:0000313" key="4">
    <source>
        <dbReference type="WBParaSite" id="ACRNAN_Path_501.g1895.t1"/>
    </source>
</evidence>
<dbReference type="AlphaFoldDB" id="A0A914C7N7"/>
<evidence type="ECO:0000259" key="2">
    <source>
        <dbReference type="PROSITE" id="PS51522"/>
    </source>
</evidence>
<accession>A0A914C7N7</accession>
<dbReference type="InterPro" id="IPR024161">
    <property type="entry name" value="Znf_nanos-typ"/>
</dbReference>
<keyword evidence="1" id="KW-0694">RNA-binding</keyword>
<dbReference type="PROSITE" id="PS51522">
    <property type="entry name" value="ZF_NANOS"/>
    <property type="match status" value="1"/>
</dbReference>
<dbReference type="Proteomes" id="UP000887540">
    <property type="component" value="Unplaced"/>
</dbReference>
<proteinExistence type="inferred from homology"/>
<feature type="domain" description="Nanos-type" evidence="2">
    <location>
        <begin position="59"/>
        <end position="105"/>
    </location>
</feature>
<keyword evidence="3" id="KW-1185">Reference proteome</keyword>
<dbReference type="GO" id="GO:0008270">
    <property type="term" value="F:zinc ion binding"/>
    <property type="evidence" value="ECO:0007669"/>
    <property type="project" value="UniProtKB-KW"/>
</dbReference>
<sequence length="141" mass="16250">MSAKDYSLFNYKDQSIFGWNSENHLMDCQNSNSHAHNLYLRPDITQQTIKSMQNWELKECGYCKAIGLDYHGHTKFECRRLAALAPCNICGASGFNNHTASHCPKRKKVKLQRLLLFDVNKLDMTDDKDITPQMVLDSHKN</sequence>
<dbReference type="WBParaSite" id="ACRNAN_Path_501.g1895.t1">
    <property type="protein sequence ID" value="ACRNAN_Path_501.g1895.t1"/>
    <property type="gene ID" value="ACRNAN_Path_501.g1895"/>
</dbReference>
<keyword evidence="1" id="KW-0810">Translation regulation</keyword>
<evidence type="ECO:0000256" key="1">
    <source>
        <dbReference type="PROSITE-ProRule" id="PRU00855"/>
    </source>
</evidence>
<keyword evidence="1" id="KW-0479">Metal-binding</keyword>
<protein>
    <submittedName>
        <fullName evidence="4">Nanos-type domain-containing protein</fullName>
    </submittedName>
</protein>
<organism evidence="3 4">
    <name type="scientific">Acrobeloides nanus</name>
    <dbReference type="NCBI Taxonomy" id="290746"/>
    <lineage>
        <taxon>Eukaryota</taxon>
        <taxon>Metazoa</taxon>
        <taxon>Ecdysozoa</taxon>
        <taxon>Nematoda</taxon>
        <taxon>Chromadorea</taxon>
        <taxon>Rhabditida</taxon>
        <taxon>Tylenchina</taxon>
        <taxon>Cephalobomorpha</taxon>
        <taxon>Cephaloboidea</taxon>
        <taxon>Cephalobidae</taxon>
        <taxon>Acrobeloides</taxon>
    </lineage>
</organism>
<evidence type="ECO:0000313" key="3">
    <source>
        <dbReference type="Proteomes" id="UP000887540"/>
    </source>
</evidence>
<dbReference type="GO" id="GO:0003723">
    <property type="term" value="F:RNA binding"/>
    <property type="evidence" value="ECO:0007669"/>
    <property type="project" value="UniProtKB-UniRule"/>
</dbReference>
<keyword evidence="1" id="KW-0863">Zinc-finger</keyword>